<dbReference type="PANTHER" id="PTHR46082:SF11">
    <property type="entry name" value="AAA+ ATPASE DOMAIN-CONTAINING PROTEIN-RELATED"/>
    <property type="match status" value="1"/>
</dbReference>
<dbReference type="Proteomes" id="UP000738349">
    <property type="component" value="Unassembled WGS sequence"/>
</dbReference>
<dbReference type="SMART" id="SM00355">
    <property type="entry name" value="ZnF_C2H2"/>
    <property type="match status" value="3"/>
</dbReference>
<dbReference type="PANTHER" id="PTHR46082">
    <property type="entry name" value="ATP/GTP-BINDING PROTEIN-RELATED"/>
    <property type="match status" value="1"/>
</dbReference>
<feature type="region of interest" description="Disordered" evidence="1">
    <location>
        <begin position="258"/>
        <end position="302"/>
    </location>
</feature>
<dbReference type="SUPFAM" id="SSF52540">
    <property type="entry name" value="P-loop containing nucleoside triphosphate hydrolases"/>
    <property type="match status" value="1"/>
</dbReference>
<sequence length="1451" mass="162789">MDDKSEICDSAQLCKGVFEKCVADPAMGQHSWLRSAQGDFNLWCVATNATTTGKSSFDYCLRHNQDTQEAICGLIHTLGELVQTCFDVIETRCKAGANTSDTIPDEQSTDHRPESPLSWATSSNTSDALSGYCIEDPLVAEQVLYIKTILSQLSRLAVDVRKSEYKYKFGDTDDSLDESAYDDFRKHLTVVILRAIEDPYAQYLPTSDNIDYTSDWARLTKVQKRLVQANIFRRYRIEKMAGPHEPLVDLALATQQSKSSMKSVDPEATTSQTTTAHTIQQQPAPCLTASRSAPNAEGLFSRPQPLTADVTMTDAGSNLEAQVESNLAQETPSAATNLTRVGVSDAYPTCPRLNSDNLLMCPYCNDSLPVEYAESSNRESWRAHVLQDLSPYSCIFEDCGPAKETFLTSKRLLAHMFEKHSVQRWTCDYCTYDARAKVEKGTSSSRQFFLTADDWIEHVATTHEDLISPQQRGVLVGMNKRILIGPLSCPLCDFVSDRLATAIDDHILDHLHDFSLRALPDTAADTLDDIESRITHLQSVLSHTQSVENPNDDLQYPTTSFEDLSQAIHNIKIPGPHQENRALAMLPNFNEAIVEAWQALAGRLHAMIPIFDDMDPELWLNILNEDIDTLNSLQQYSPPPYCPGTDSWEPFISPKTVVIPPMTTNFANRMNIIYQLEQTIFSRAEPGQQVRVALHGPSRIANQSIAWGLAQKLQTDENFSIFWVDATTTENIHHSLGKIADSFENIIAIDGEASVRSRHLLHYLTWSFSGPWLMVFEGLNLGTTHDLAFEGLLPQATRGSLMFVTSQLRSVALLQSVGVIEVNPRDLGSNIVPFARNPDFVGRSDILDALKSKLRHPEPARNRGRQQTAVLYGEGGFGKTQIAQEYVFWLQEACPLVSVFWISGNGREQFYNAYASIADIFQIPGYDDPHVDLLPLVKEWLESNNKFLWLMVIDSIGSTQLEEDLQQQIPECAQGSVLITTRRRTAAGSFTRHQTLLEVGRMNEAESKELAKRLGSDGIERPYPCPRFSLDEISAENKLASELLSLMSFFHEDAIPDEFLSYFSGQQQGPKGDLDLAKALSVLKHHSLVIENRDDRLDMQRTLQLEMHGSLFNGGRMSYFAGQALLAVSHCYPFGQHENRTVCSTYLEHAYAVLRCEGTGSGVEKASRATLLHSVAGFLFYRGQWDDAKKLQQEAVELRREILGPEDPDTLASMDNLASTYQKTGQWDDAEKVLVQAVETSSKVLGPEHTKTLSIMSTLASTYQGQGRLEEAEKLETRVMKTRQKMTRKEHPITLDNTFSFSASNDGNVFLPADEEQEAKHDSEEQEDPDTLASMSNLASIHHSQGRWWTAERYQMQAMEGRTKLLGEEHPDTLSSMNDLALIWESQGRLDDALGLMRKAKDLRQKILGPEHRYTVSSIKTLRRWEVRKVGRKRWLRRQPRGTSSSADRDA</sequence>
<feature type="domain" description="C2H2-type" evidence="2">
    <location>
        <begin position="487"/>
        <end position="510"/>
    </location>
</feature>
<proteinExistence type="predicted"/>
<organism evidence="3 4">
    <name type="scientific">Dactylonectria macrodidyma</name>
    <dbReference type="NCBI Taxonomy" id="307937"/>
    <lineage>
        <taxon>Eukaryota</taxon>
        <taxon>Fungi</taxon>
        <taxon>Dikarya</taxon>
        <taxon>Ascomycota</taxon>
        <taxon>Pezizomycotina</taxon>
        <taxon>Sordariomycetes</taxon>
        <taxon>Hypocreomycetidae</taxon>
        <taxon>Hypocreales</taxon>
        <taxon>Nectriaceae</taxon>
        <taxon>Dactylonectria</taxon>
    </lineage>
</organism>
<evidence type="ECO:0000256" key="1">
    <source>
        <dbReference type="SAM" id="MobiDB-lite"/>
    </source>
</evidence>
<dbReference type="InterPro" id="IPR011990">
    <property type="entry name" value="TPR-like_helical_dom_sf"/>
</dbReference>
<keyword evidence="4" id="KW-1185">Reference proteome</keyword>
<name>A0A9P9JCB1_9HYPO</name>
<dbReference type="Pfam" id="PF13374">
    <property type="entry name" value="TPR_10"/>
    <property type="match status" value="1"/>
</dbReference>
<comment type="caution">
    <text evidence="3">The sequence shown here is derived from an EMBL/GenBank/DDBJ whole genome shotgun (WGS) entry which is preliminary data.</text>
</comment>
<dbReference type="Gene3D" id="1.25.40.10">
    <property type="entry name" value="Tetratricopeptide repeat domain"/>
    <property type="match status" value="2"/>
</dbReference>
<feature type="domain" description="C2H2-type" evidence="2">
    <location>
        <begin position="392"/>
        <end position="420"/>
    </location>
</feature>
<feature type="compositionally biased region" description="Low complexity" evidence="1">
    <location>
        <begin position="269"/>
        <end position="282"/>
    </location>
</feature>
<dbReference type="SUPFAM" id="SSF48452">
    <property type="entry name" value="TPR-like"/>
    <property type="match status" value="2"/>
</dbReference>
<dbReference type="InterPro" id="IPR053137">
    <property type="entry name" value="NLR-like"/>
</dbReference>
<accession>A0A9P9JCB1</accession>
<dbReference type="Pfam" id="PF13424">
    <property type="entry name" value="TPR_12"/>
    <property type="match status" value="2"/>
</dbReference>
<feature type="domain" description="C2H2-type" evidence="2">
    <location>
        <begin position="425"/>
        <end position="463"/>
    </location>
</feature>
<dbReference type="EMBL" id="JAGMUV010000006">
    <property type="protein sequence ID" value="KAH7153569.1"/>
    <property type="molecule type" value="Genomic_DNA"/>
</dbReference>
<evidence type="ECO:0000259" key="2">
    <source>
        <dbReference type="SMART" id="SM00355"/>
    </source>
</evidence>
<dbReference type="InterPro" id="IPR013087">
    <property type="entry name" value="Znf_C2H2_type"/>
</dbReference>
<dbReference type="InterPro" id="IPR027417">
    <property type="entry name" value="P-loop_NTPase"/>
</dbReference>
<evidence type="ECO:0000313" key="4">
    <source>
        <dbReference type="Proteomes" id="UP000738349"/>
    </source>
</evidence>
<protein>
    <recommendedName>
        <fullName evidence="2">C2H2-type domain-containing protein</fullName>
    </recommendedName>
</protein>
<evidence type="ECO:0000313" key="3">
    <source>
        <dbReference type="EMBL" id="KAH7153569.1"/>
    </source>
</evidence>
<reference evidence="3" key="1">
    <citation type="journal article" date="2021" name="Nat. Commun.">
        <title>Genetic determinants of endophytism in the Arabidopsis root mycobiome.</title>
        <authorList>
            <person name="Mesny F."/>
            <person name="Miyauchi S."/>
            <person name="Thiergart T."/>
            <person name="Pickel B."/>
            <person name="Atanasova L."/>
            <person name="Karlsson M."/>
            <person name="Huettel B."/>
            <person name="Barry K.W."/>
            <person name="Haridas S."/>
            <person name="Chen C."/>
            <person name="Bauer D."/>
            <person name="Andreopoulos W."/>
            <person name="Pangilinan J."/>
            <person name="LaButti K."/>
            <person name="Riley R."/>
            <person name="Lipzen A."/>
            <person name="Clum A."/>
            <person name="Drula E."/>
            <person name="Henrissat B."/>
            <person name="Kohler A."/>
            <person name="Grigoriev I.V."/>
            <person name="Martin F.M."/>
            <person name="Hacquard S."/>
        </authorList>
    </citation>
    <scope>NUCLEOTIDE SEQUENCE</scope>
    <source>
        <strain evidence="3">MPI-CAGE-AT-0147</strain>
    </source>
</reference>
<dbReference type="OrthoDB" id="20872at2759"/>
<gene>
    <name evidence="3" type="ORF">EDB81DRAFT_791617</name>
</gene>
<feature type="region of interest" description="Disordered" evidence="1">
    <location>
        <begin position="99"/>
        <end position="124"/>
    </location>
</feature>
<dbReference type="Gene3D" id="3.40.50.300">
    <property type="entry name" value="P-loop containing nucleotide triphosphate hydrolases"/>
    <property type="match status" value="1"/>
</dbReference>